<gene>
    <name evidence="4" type="ORF">CAP51_14745</name>
</gene>
<evidence type="ECO:0000259" key="3">
    <source>
        <dbReference type="Pfam" id="PF20434"/>
    </source>
</evidence>
<dbReference type="EMBL" id="NEXX01000006">
    <property type="protein sequence ID" value="OUY05967.1"/>
    <property type="molecule type" value="Genomic_DNA"/>
</dbReference>
<dbReference type="InterPro" id="IPR049492">
    <property type="entry name" value="BD-FAE-like_dom"/>
</dbReference>
<dbReference type="OrthoDB" id="923957at2"/>
<dbReference type="Pfam" id="PF20434">
    <property type="entry name" value="BD-FAE"/>
    <property type="match status" value="1"/>
</dbReference>
<feature type="compositionally biased region" description="Polar residues" evidence="1">
    <location>
        <begin position="142"/>
        <end position="160"/>
    </location>
</feature>
<sequence length="536" mass="58195">MTHAKKSLLMLSLLGSGLFTGCNTTSLQQSSNLSSSTVSKYSLDFNPQNYSVQSVEVDGKKIAVRAYENIVYVANPVDTDYQIMNIYIPEDYFHDKSIGAYNAATAPIFFPNQVGGYMPGKPATLNGRGGMGGGMPPMSSRDNTAGQTNTQTNRSGSQTNSVATALSRGYIVASAGARGRTTQNAQGIYTGKAPAAIVDLKAAVSYLHFNDARMPGDANKIISNGTSAGGALSALLGATGDHPEYRPYLTALGAAPASNAIFAVSAYCPISNLDHADSAYEWQFKGINTYKNIKMSMLDYNVQRQTSDGTLTSDQIQYSQLLAQTFPAYLNGLKLHDTHQQLLQLDTQGEGSFKNYVKQFVINSAQKALAQGTDLSVFSWLTVKDGKVVDLDFDQYLHYLGRMKTPGAFDGRDLSTGENQLFGTEKIDKQHFTDFAQTHNNAANATQADAQIVKLMNPNPYIGLAQSNTASHWRIRHGSKDSDTSLAIPVILATLLENKGYDVDFALAWDKPHSGDYDLTELFSWMDQISQQTSKK</sequence>
<name>A0A1Z9YUT3_9GAMM</name>
<keyword evidence="4" id="KW-0378">Hydrolase</keyword>
<dbReference type="RefSeq" id="WP_087621521.1">
    <property type="nucleotide sequence ID" value="NZ_NEXX01000006.1"/>
</dbReference>
<dbReference type="AlphaFoldDB" id="A0A1Z9YUT3"/>
<feature type="domain" description="BD-FAE-like" evidence="3">
    <location>
        <begin position="148"/>
        <end position="281"/>
    </location>
</feature>
<accession>A0A1Z9YUT3</accession>
<evidence type="ECO:0000313" key="5">
    <source>
        <dbReference type="Proteomes" id="UP000196536"/>
    </source>
</evidence>
<dbReference type="Gene3D" id="3.40.50.1820">
    <property type="entry name" value="alpha/beta hydrolase"/>
    <property type="match status" value="1"/>
</dbReference>
<feature type="region of interest" description="Disordered" evidence="1">
    <location>
        <begin position="128"/>
        <end position="160"/>
    </location>
</feature>
<protein>
    <submittedName>
        <fullName evidence="4">Alpha/beta hydrolase</fullName>
    </submittedName>
</protein>
<dbReference type="NCBIfam" id="NF041556">
    <property type="entry name" value="tannase_B"/>
    <property type="match status" value="1"/>
</dbReference>
<evidence type="ECO:0000256" key="1">
    <source>
        <dbReference type="SAM" id="MobiDB-lite"/>
    </source>
</evidence>
<comment type="caution">
    <text evidence="4">The sequence shown here is derived from an EMBL/GenBank/DDBJ whole genome shotgun (WGS) entry which is preliminary data.</text>
</comment>
<dbReference type="GO" id="GO:0016787">
    <property type="term" value="F:hydrolase activity"/>
    <property type="evidence" value="ECO:0007669"/>
    <property type="project" value="UniProtKB-KW"/>
</dbReference>
<dbReference type="Proteomes" id="UP000196536">
    <property type="component" value="Unassembled WGS sequence"/>
</dbReference>
<keyword evidence="5" id="KW-1185">Reference proteome</keyword>
<reference evidence="4 5" key="1">
    <citation type="submission" date="2017-05" db="EMBL/GenBank/DDBJ databases">
        <title>Acinetobacter populi ANC 5415 (= PBJ7), whole genome shotgun sequencing project.</title>
        <authorList>
            <person name="Nemec A."/>
            <person name="Radolfova-Krizova L."/>
        </authorList>
    </citation>
    <scope>NUCLEOTIDE SEQUENCE [LARGE SCALE GENOMIC DNA]</scope>
    <source>
        <strain evidence="4 5">PBJ7</strain>
    </source>
</reference>
<dbReference type="InterPro" id="IPR048124">
    <property type="entry name" value="Tannase_B"/>
</dbReference>
<evidence type="ECO:0000313" key="4">
    <source>
        <dbReference type="EMBL" id="OUY05967.1"/>
    </source>
</evidence>
<keyword evidence="2" id="KW-0732">Signal</keyword>
<dbReference type="SUPFAM" id="SSF53474">
    <property type="entry name" value="alpha/beta-Hydrolases"/>
    <property type="match status" value="1"/>
</dbReference>
<proteinExistence type="predicted"/>
<feature type="signal peptide" evidence="2">
    <location>
        <begin position="1"/>
        <end position="21"/>
    </location>
</feature>
<dbReference type="PROSITE" id="PS51257">
    <property type="entry name" value="PROKAR_LIPOPROTEIN"/>
    <property type="match status" value="1"/>
</dbReference>
<dbReference type="InterPro" id="IPR029058">
    <property type="entry name" value="AB_hydrolase_fold"/>
</dbReference>
<evidence type="ECO:0000256" key="2">
    <source>
        <dbReference type="SAM" id="SignalP"/>
    </source>
</evidence>
<organism evidence="4 5">
    <name type="scientific">Acinetobacter populi</name>
    <dbReference type="NCBI Taxonomy" id="1582270"/>
    <lineage>
        <taxon>Bacteria</taxon>
        <taxon>Pseudomonadati</taxon>
        <taxon>Pseudomonadota</taxon>
        <taxon>Gammaproteobacteria</taxon>
        <taxon>Moraxellales</taxon>
        <taxon>Moraxellaceae</taxon>
        <taxon>Acinetobacter</taxon>
    </lineage>
</organism>
<feature type="chain" id="PRO_5013233351" evidence="2">
    <location>
        <begin position="22"/>
        <end position="536"/>
    </location>
</feature>